<reference evidence="1 2" key="1">
    <citation type="journal article" date="2015" name="Proc. Natl. Acad. Sci. U.S.A.">
        <title>The resurrection genome of Boea hygrometrica: A blueprint for survival of dehydration.</title>
        <authorList>
            <person name="Xiao L."/>
            <person name="Yang G."/>
            <person name="Zhang L."/>
            <person name="Yang X."/>
            <person name="Zhao S."/>
            <person name="Ji Z."/>
            <person name="Zhou Q."/>
            <person name="Hu M."/>
            <person name="Wang Y."/>
            <person name="Chen M."/>
            <person name="Xu Y."/>
            <person name="Jin H."/>
            <person name="Xiao X."/>
            <person name="Hu G."/>
            <person name="Bao F."/>
            <person name="Hu Y."/>
            <person name="Wan P."/>
            <person name="Li L."/>
            <person name="Deng X."/>
            <person name="Kuang T."/>
            <person name="Xiang C."/>
            <person name="Zhu J.K."/>
            <person name="Oliver M.J."/>
            <person name="He Y."/>
        </authorList>
    </citation>
    <scope>NUCLEOTIDE SEQUENCE [LARGE SCALE GENOMIC DNA]</scope>
    <source>
        <strain evidence="2">cv. XS01</strain>
    </source>
</reference>
<organism evidence="1 2">
    <name type="scientific">Dorcoceras hygrometricum</name>
    <dbReference type="NCBI Taxonomy" id="472368"/>
    <lineage>
        <taxon>Eukaryota</taxon>
        <taxon>Viridiplantae</taxon>
        <taxon>Streptophyta</taxon>
        <taxon>Embryophyta</taxon>
        <taxon>Tracheophyta</taxon>
        <taxon>Spermatophyta</taxon>
        <taxon>Magnoliopsida</taxon>
        <taxon>eudicotyledons</taxon>
        <taxon>Gunneridae</taxon>
        <taxon>Pentapetalae</taxon>
        <taxon>asterids</taxon>
        <taxon>lamiids</taxon>
        <taxon>Lamiales</taxon>
        <taxon>Gesneriaceae</taxon>
        <taxon>Didymocarpoideae</taxon>
        <taxon>Trichosporeae</taxon>
        <taxon>Loxocarpinae</taxon>
        <taxon>Dorcoceras</taxon>
    </lineage>
</organism>
<dbReference type="AlphaFoldDB" id="A0A2Z7BXN1"/>
<accession>A0A2Z7BXN1</accession>
<keyword evidence="2" id="KW-1185">Reference proteome</keyword>
<dbReference type="Proteomes" id="UP000250235">
    <property type="component" value="Unassembled WGS sequence"/>
</dbReference>
<sequence length="95" mass="10383">MVEPLSFKDVVQKLTSAQEFQPTRLQEAAPTALSLSPPRAVAAPLHEETQRKTIDRDFGDFSPLGFSLSPASLAWCSSFIFSPRTISSVETDSVL</sequence>
<dbReference type="InterPro" id="IPR039610">
    <property type="entry name" value="VQ29"/>
</dbReference>
<evidence type="ECO:0000313" key="2">
    <source>
        <dbReference type="Proteomes" id="UP000250235"/>
    </source>
</evidence>
<evidence type="ECO:0000313" key="1">
    <source>
        <dbReference type="EMBL" id="KZV36815.1"/>
    </source>
</evidence>
<name>A0A2Z7BXN1_9LAMI</name>
<protein>
    <recommendedName>
        <fullName evidence="3">VQ domain-containing protein</fullName>
    </recommendedName>
</protein>
<gene>
    <name evidence="1" type="ORF">F511_22850</name>
</gene>
<dbReference type="PANTHER" id="PTHR34794:SF1">
    <property type="entry name" value="OS10G0101800 PROTEIN"/>
    <property type="match status" value="1"/>
</dbReference>
<dbReference type="PANTHER" id="PTHR34794">
    <property type="entry name" value="EXPRESSED PROTEIN"/>
    <property type="match status" value="1"/>
</dbReference>
<dbReference type="OrthoDB" id="689462at2759"/>
<proteinExistence type="predicted"/>
<evidence type="ECO:0008006" key="3">
    <source>
        <dbReference type="Google" id="ProtNLM"/>
    </source>
</evidence>
<dbReference type="EMBL" id="KV003210">
    <property type="protein sequence ID" value="KZV36815.1"/>
    <property type="molecule type" value="Genomic_DNA"/>
</dbReference>